<gene>
    <name evidence="1" type="ORF">Ccl03g_40280</name>
</gene>
<dbReference type="Proteomes" id="UP000315200">
    <property type="component" value="Unassembled WGS sequence"/>
</dbReference>
<dbReference type="RefSeq" id="WP_157405064.1">
    <property type="nucleotide sequence ID" value="NZ_FOIO01000025.1"/>
</dbReference>
<reference evidence="1 2" key="1">
    <citation type="submission" date="2019-06" db="EMBL/GenBank/DDBJ databases">
        <title>Draft genome sequence of [Clostridium] clostridioforme NBRC 113352.</title>
        <authorList>
            <person name="Miura T."/>
            <person name="Furukawa M."/>
            <person name="Shimamura M."/>
            <person name="Ohyama Y."/>
            <person name="Yamazoe A."/>
            <person name="Kawasaki H."/>
        </authorList>
    </citation>
    <scope>NUCLEOTIDE SEQUENCE [LARGE SCALE GENOMIC DNA]</scope>
    <source>
        <strain evidence="1 2">NBRC 113352</strain>
    </source>
</reference>
<accession>A0A829W7J1</accession>
<protein>
    <submittedName>
        <fullName evidence="1">Uncharacterized protein</fullName>
    </submittedName>
</protein>
<dbReference type="AlphaFoldDB" id="A0A829W7J1"/>
<proteinExistence type="predicted"/>
<comment type="caution">
    <text evidence="1">The sequence shown here is derived from an EMBL/GenBank/DDBJ whole genome shotgun (WGS) entry which is preliminary data.</text>
</comment>
<dbReference type="EMBL" id="BJLB01000001">
    <property type="protein sequence ID" value="GEA38315.1"/>
    <property type="molecule type" value="Genomic_DNA"/>
</dbReference>
<evidence type="ECO:0000313" key="2">
    <source>
        <dbReference type="Proteomes" id="UP000315200"/>
    </source>
</evidence>
<name>A0A829W7J1_9FIRM</name>
<evidence type="ECO:0000313" key="1">
    <source>
        <dbReference type="EMBL" id="GEA38315.1"/>
    </source>
</evidence>
<sequence length="62" mass="6891">MVKKLEPTTQRKELAKIAGTSEGSIQRTRKILDKGVSMISFPQEVGEMNHWGTTGSMTLNLE</sequence>
<organism evidence="1 2">
    <name type="scientific">Enterocloster clostridioformis</name>
    <dbReference type="NCBI Taxonomy" id="1531"/>
    <lineage>
        <taxon>Bacteria</taxon>
        <taxon>Bacillati</taxon>
        <taxon>Bacillota</taxon>
        <taxon>Clostridia</taxon>
        <taxon>Lachnospirales</taxon>
        <taxon>Lachnospiraceae</taxon>
        <taxon>Enterocloster</taxon>
    </lineage>
</organism>